<feature type="transmembrane region" description="Helical" evidence="2">
    <location>
        <begin position="99"/>
        <end position="118"/>
    </location>
</feature>
<keyword evidence="2" id="KW-0472">Membrane</keyword>
<evidence type="ECO:0000256" key="2">
    <source>
        <dbReference type="SAM" id="Phobius"/>
    </source>
</evidence>
<evidence type="ECO:0000313" key="4">
    <source>
        <dbReference type="Proteomes" id="UP000315730"/>
    </source>
</evidence>
<protein>
    <recommendedName>
        <fullName evidence="5">LysM domain-containing protein</fullName>
    </recommendedName>
</protein>
<proteinExistence type="predicted"/>
<dbReference type="RefSeq" id="WP_141269379.1">
    <property type="nucleotide sequence ID" value="NZ_BJNW01000009.1"/>
</dbReference>
<keyword evidence="4" id="KW-1185">Reference proteome</keyword>
<dbReference type="Proteomes" id="UP000315730">
    <property type="component" value="Unassembled WGS sequence"/>
</dbReference>
<evidence type="ECO:0008006" key="5">
    <source>
        <dbReference type="Google" id="ProtNLM"/>
    </source>
</evidence>
<keyword evidence="2" id="KW-1133">Transmembrane helix</keyword>
<dbReference type="EMBL" id="BJNW01000009">
    <property type="protein sequence ID" value="GEC99088.1"/>
    <property type="molecule type" value="Genomic_DNA"/>
</dbReference>
<accession>A0A4Y4D1M4</accession>
<feature type="compositionally biased region" description="Low complexity" evidence="1">
    <location>
        <begin position="204"/>
        <end position="222"/>
    </location>
</feature>
<name>A0A4Y4D1M4_KOCVA</name>
<evidence type="ECO:0000313" key="3">
    <source>
        <dbReference type="EMBL" id="GEC99088.1"/>
    </source>
</evidence>
<dbReference type="STRING" id="1272.GCA_900014985_01132"/>
<comment type="caution">
    <text evidence="3">The sequence shown here is derived from an EMBL/GenBank/DDBJ whole genome shotgun (WGS) entry which is preliminary data.</text>
</comment>
<organism evidence="3 4">
    <name type="scientific">Kocuria varians</name>
    <name type="common">Micrococcus varians</name>
    <dbReference type="NCBI Taxonomy" id="1272"/>
    <lineage>
        <taxon>Bacteria</taxon>
        <taxon>Bacillati</taxon>
        <taxon>Actinomycetota</taxon>
        <taxon>Actinomycetes</taxon>
        <taxon>Micrococcales</taxon>
        <taxon>Micrococcaceae</taxon>
        <taxon>Kocuria</taxon>
    </lineage>
</organism>
<dbReference type="InterPro" id="IPR036779">
    <property type="entry name" value="LysM_dom_sf"/>
</dbReference>
<reference evidence="3 4" key="1">
    <citation type="submission" date="2019-06" db="EMBL/GenBank/DDBJ databases">
        <title>Whole genome shotgun sequence of Kocuria varians NBRC 15358.</title>
        <authorList>
            <person name="Hosoyama A."/>
            <person name="Uohara A."/>
            <person name="Ohji S."/>
            <person name="Ichikawa N."/>
        </authorList>
    </citation>
    <scope>NUCLEOTIDE SEQUENCE [LARGE SCALE GENOMIC DNA]</scope>
    <source>
        <strain evidence="3 4">NBRC 15358</strain>
    </source>
</reference>
<sequence>MRHQVREQAAPDRSAALWCAVPVLASAFGALGWVQAGRLRAAGSASDPVLDVAVLASAACLAVAGWWLGGLLMLALAATARRLHWSGLERWASRLTPGVVARTAAAVVGIQLAVVAPAHADDAALDPFWGTAATGTAQLDGPTGGADATGSGAGNGDTADQSAAGSAAAAAPGVTATSSPEPAVVPAPAENGSRDGAGALYVQTPSGTDAPSAPAATAPQPSVTEPAASAPNPPARERVADGVLTVMAGDTLWDLTAQLMGPDASDCAVSQHLTQWLEHNALAEHGDLIHPGDQLRVPPELLDPQTAHG</sequence>
<keyword evidence="2" id="KW-0812">Transmembrane</keyword>
<dbReference type="OrthoDB" id="3210682at2"/>
<dbReference type="AlphaFoldDB" id="A0A4Y4D1M4"/>
<feature type="transmembrane region" description="Helical" evidence="2">
    <location>
        <begin position="54"/>
        <end position="78"/>
    </location>
</feature>
<dbReference type="Gene3D" id="3.10.350.10">
    <property type="entry name" value="LysM domain"/>
    <property type="match status" value="1"/>
</dbReference>
<gene>
    <name evidence="3" type="ORF">KVA01_12430</name>
</gene>
<evidence type="ECO:0000256" key="1">
    <source>
        <dbReference type="SAM" id="MobiDB-lite"/>
    </source>
</evidence>
<feature type="transmembrane region" description="Helical" evidence="2">
    <location>
        <begin position="15"/>
        <end position="34"/>
    </location>
</feature>
<feature type="region of interest" description="Disordered" evidence="1">
    <location>
        <begin position="136"/>
        <end position="235"/>
    </location>
</feature>
<feature type="compositionally biased region" description="Low complexity" evidence="1">
    <location>
        <begin position="145"/>
        <end position="190"/>
    </location>
</feature>